<evidence type="ECO:0000313" key="10">
    <source>
        <dbReference type="Proteomes" id="UP000290189"/>
    </source>
</evidence>
<dbReference type="InterPro" id="IPR036879">
    <property type="entry name" value="TF_MADSbox_sf"/>
</dbReference>
<dbReference type="GO" id="GO:0005634">
    <property type="term" value="C:nucleus"/>
    <property type="evidence" value="ECO:0007669"/>
    <property type="project" value="UniProtKB-SubCell"/>
</dbReference>
<evidence type="ECO:0000313" key="7">
    <source>
        <dbReference type="EMBL" id="CEP01376.1"/>
    </source>
</evidence>
<evidence type="ECO:0000256" key="2">
    <source>
        <dbReference type="ARBA" id="ARBA00023015"/>
    </source>
</evidence>
<evidence type="ECO:0000256" key="5">
    <source>
        <dbReference type="ARBA" id="ARBA00023242"/>
    </source>
</evidence>
<dbReference type="PROSITE" id="PS50066">
    <property type="entry name" value="MADS_BOX_2"/>
    <property type="match status" value="1"/>
</dbReference>
<dbReference type="Gene3D" id="3.40.1810.10">
    <property type="entry name" value="Transcription factor, MADS-box"/>
    <property type="match status" value="1"/>
</dbReference>
<evidence type="ECO:0000256" key="1">
    <source>
        <dbReference type="ARBA" id="ARBA00004123"/>
    </source>
</evidence>
<dbReference type="Pfam" id="PF00319">
    <property type="entry name" value="SRF-TF"/>
    <property type="match status" value="1"/>
</dbReference>
<keyword evidence="8" id="KW-0496">Mitochondrion</keyword>
<evidence type="ECO:0000256" key="3">
    <source>
        <dbReference type="ARBA" id="ARBA00023125"/>
    </source>
</evidence>
<dbReference type="Proteomes" id="UP000290189">
    <property type="component" value="Unassembled WGS sequence"/>
</dbReference>
<sequence length="206" mass="22313">MMGRRKIEICRIDNDRKRSVTFNKRKLGLIKKASELAVLCDCDVGLLIHKDGKMCQYASSDLGQLLGTFKEHCDAGRPTEVHTNELLRKANETVPMKMEPDGVTVAIAEPFPVNPASTGAWHARTTTVAVPSVVYDEDQHFSLEDYEPASSFPSGTPMHAPTSRAFVVPAKAIPGIHHQTMLAAAAASVSGDHANGNLEETEAYAA</sequence>
<dbReference type="EMBL" id="CDSF01000112">
    <property type="protein sequence ID" value="CEP01376.1"/>
    <property type="molecule type" value="Genomic_DNA"/>
</dbReference>
<dbReference type="PRINTS" id="PR00404">
    <property type="entry name" value="MADSDOMAIN"/>
</dbReference>
<dbReference type="Proteomes" id="UP000039324">
    <property type="component" value="Unassembled WGS sequence"/>
</dbReference>
<dbReference type="AlphaFoldDB" id="A0A0G4J244"/>
<keyword evidence="9" id="KW-1185">Reference proteome</keyword>
<dbReference type="EMBL" id="OVEO01000017">
    <property type="protein sequence ID" value="SPR01398.1"/>
    <property type="molecule type" value="Genomic_DNA"/>
</dbReference>
<keyword evidence="2" id="KW-0805">Transcription regulation</keyword>
<evidence type="ECO:0000256" key="4">
    <source>
        <dbReference type="ARBA" id="ARBA00023163"/>
    </source>
</evidence>
<proteinExistence type="predicted"/>
<evidence type="ECO:0000313" key="9">
    <source>
        <dbReference type="Proteomes" id="UP000039324"/>
    </source>
</evidence>
<dbReference type="PANTHER" id="PTHR48019">
    <property type="entry name" value="SERUM RESPONSE FACTOR HOMOLOG"/>
    <property type="match status" value="1"/>
</dbReference>
<name>A0A0G4J244_PLABS</name>
<reference evidence="8 10" key="2">
    <citation type="submission" date="2018-03" db="EMBL/GenBank/DDBJ databases">
        <authorList>
            <person name="Fogelqvist J."/>
        </authorList>
    </citation>
    <scope>NUCLEOTIDE SEQUENCE [LARGE SCALE GENOMIC DNA]</scope>
</reference>
<keyword evidence="4" id="KW-0804">Transcription</keyword>
<dbReference type="GO" id="GO:0003677">
    <property type="term" value="F:DNA binding"/>
    <property type="evidence" value="ECO:0007669"/>
    <property type="project" value="UniProtKB-KW"/>
</dbReference>
<dbReference type="STRING" id="37360.A0A0G4J244"/>
<gene>
    <name evidence="7" type="ORF">PBRA_001982</name>
    <name evidence="8" type="ORF">PLBR_LOCUS8613</name>
</gene>
<evidence type="ECO:0000259" key="6">
    <source>
        <dbReference type="PROSITE" id="PS50066"/>
    </source>
</evidence>
<feature type="domain" description="MADS-box" evidence="6">
    <location>
        <begin position="2"/>
        <end position="48"/>
    </location>
</feature>
<dbReference type="OrthoDB" id="1898716at2759"/>
<dbReference type="InterPro" id="IPR050142">
    <property type="entry name" value="MADS-box/MEF2_TF"/>
</dbReference>
<reference evidence="7 9" key="1">
    <citation type="submission" date="2015-02" db="EMBL/GenBank/DDBJ databases">
        <authorList>
            <person name="Chooi Y.-H."/>
        </authorList>
    </citation>
    <scope>NUCLEOTIDE SEQUENCE [LARGE SCALE GENOMIC DNA]</scope>
    <source>
        <strain evidence="7">E3</strain>
    </source>
</reference>
<dbReference type="InterPro" id="IPR002100">
    <property type="entry name" value="TF_MADSbox"/>
</dbReference>
<organism evidence="7 9">
    <name type="scientific">Plasmodiophora brassicae</name>
    <name type="common">Clubroot disease agent</name>
    <dbReference type="NCBI Taxonomy" id="37360"/>
    <lineage>
        <taxon>Eukaryota</taxon>
        <taxon>Sar</taxon>
        <taxon>Rhizaria</taxon>
        <taxon>Endomyxa</taxon>
        <taxon>Phytomyxea</taxon>
        <taxon>Plasmodiophorida</taxon>
        <taxon>Plasmodiophoridae</taxon>
        <taxon>Plasmodiophora</taxon>
    </lineage>
</organism>
<comment type="subcellular location">
    <subcellularLocation>
        <location evidence="1">Nucleus</location>
    </subcellularLocation>
</comment>
<geneLocation type="mitochondrion" evidence="8"/>
<keyword evidence="5" id="KW-0539">Nucleus</keyword>
<keyword evidence="3" id="KW-0238">DNA-binding</keyword>
<dbReference type="SMART" id="SM00432">
    <property type="entry name" value="MADS"/>
    <property type="match status" value="1"/>
</dbReference>
<accession>A0A0G4J244</accession>
<dbReference type="SUPFAM" id="SSF55455">
    <property type="entry name" value="SRF-like"/>
    <property type="match status" value="1"/>
</dbReference>
<protein>
    <recommendedName>
        <fullName evidence="6">MADS-box domain-containing protein</fullName>
    </recommendedName>
</protein>
<dbReference type="GO" id="GO:0046983">
    <property type="term" value="F:protein dimerization activity"/>
    <property type="evidence" value="ECO:0007669"/>
    <property type="project" value="InterPro"/>
</dbReference>
<evidence type="ECO:0000313" key="8">
    <source>
        <dbReference type="EMBL" id="SPR01398.1"/>
    </source>
</evidence>